<evidence type="ECO:0000256" key="15">
    <source>
        <dbReference type="ARBA" id="ARBA00023065"/>
    </source>
</evidence>
<evidence type="ECO:0000256" key="6">
    <source>
        <dbReference type="ARBA" id="ARBA00022723"/>
    </source>
</evidence>
<evidence type="ECO:0000313" key="21">
    <source>
        <dbReference type="EMBL" id="KAE8667003.1"/>
    </source>
</evidence>
<evidence type="ECO:0000256" key="7">
    <source>
        <dbReference type="ARBA" id="ARBA00022741"/>
    </source>
</evidence>
<dbReference type="InterPro" id="IPR006068">
    <property type="entry name" value="ATPase_P-typ_cation-transptr_C"/>
</dbReference>
<evidence type="ECO:0000256" key="5">
    <source>
        <dbReference type="ARBA" id="ARBA00022692"/>
    </source>
</evidence>
<dbReference type="InterPro" id="IPR018303">
    <property type="entry name" value="ATPase_P-typ_P_site"/>
</dbReference>
<dbReference type="SFLD" id="SFLDS00003">
    <property type="entry name" value="Haloacid_Dehalogenase"/>
    <property type="match status" value="1"/>
</dbReference>
<dbReference type="Gene3D" id="3.40.1110.10">
    <property type="entry name" value="Calcium-transporting ATPase, cytoplasmic domain N"/>
    <property type="match status" value="1"/>
</dbReference>
<dbReference type="Pfam" id="PF13246">
    <property type="entry name" value="Cation_ATPase"/>
    <property type="match status" value="1"/>
</dbReference>
<evidence type="ECO:0000259" key="20">
    <source>
        <dbReference type="Pfam" id="PF00689"/>
    </source>
</evidence>
<dbReference type="Gene3D" id="3.40.50.1000">
    <property type="entry name" value="HAD superfamily/HAD-like"/>
    <property type="match status" value="1"/>
</dbReference>
<evidence type="ECO:0000256" key="19">
    <source>
        <dbReference type="RuleBase" id="RU361146"/>
    </source>
</evidence>
<evidence type="ECO:0000256" key="10">
    <source>
        <dbReference type="ARBA" id="ARBA00022842"/>
    </source>
</evidence>
<keyword evidence="13 19" id="KW-1133">Transmembrane helix</keyword>
<keyword evidence="15 19" id="KW-0406">Ion transport</keyword>
<dbReference type="SUPFAM" id="SSF81660">
    <property type="entry name" value="Metal cation-transporting ATPase, ATP-binding domain N"/>
    <property type="match status" value="1"/>
</dbReference>
<keyword evidence="10" id="KW-0460">Magnesium</keyword>
<dbReference type="SFLD" id="SFLDG00002">
    <property type="entry name" value="C1.7:_P-type_atpase_like"/>
    <property type="match status" value="1"/>
</dbReference>
<dbReference type="InterPro" id="IPR023299">
    <property type="entry name" value="ATPase_P-typ_cyto_dom_N"/>
</dbReference>
<dbReference type="PANTHER" id="PTHR24093">
    <property type="entry name" value="CATION TRANSPORTING ATPASE"/>
    <property type="match status" value="1"/>
</dbReference>
<feature type="transmembrane region" description="Helical" evidence="19">
    <location>
        <begin position="427"/>
        <end position="447"/>
    </location>
</feature>
<dbReference type="EMBL" id="VEPZ02001589">
    <property type="protein sequence ID" value="KAE8667003.1"/>
    <property type="molecule type" value="Genomic_DNA"/>
</dbReference>
<comment type="similarity">
    <text evidence="2 19">Belongs to the cation transport ATPase (P-type) (TC 3.A.3) family. Type IIB subfamily.</text>
</comment>
<evidence type="ECO:0000256" key="9">
    <source>
        <dbReference type="ARBA" id="ARBA00022840"/>
    </source>
</evidence>
<dbReference type="Gene3D" id="1.20.1110.10">
    <property type="entry name" value="Calcium-transporting ATPase, transmembrane domain"/>
    <property type="match status" value="1"/>
</dbReference>
<evidence type="ECO:0000256" key="2">
    <source>
        <dbReference type="ARBA" id="ARBA00006124"/>
    </source>
</evidence>
<evidence type="ECO:0000256" key="4">
    <source>
        <dbReference type="ARBA" id="ARBA00022568"/>
    </source>
</evidence>
<dbReference type="GO" id="GO:0005524">
    <property type="term" value="F:ATP binding"/>
    <property type="evidence" value="ECO:0007669"/>
    <property type="project" value="UniProtKB-KW"/>
</dbReference>
<keyword evidence="14" id="KW-0007">Acetylation</keyword>
<dbReference type="PRINTS" id="PR00121">
    <property type="entry name" value="NAKATPASE"/>
</dbReference>
<feature type="transmembrane region" description="Helical" evidence="19">
    <location>
        <begin position="540"/>
        <end position="559"/>
    </location>
</feature>
<comment type="caution">
    <text evidence="21">The sequence shown here is derived from an EMBL/GenBank/DDBJ whole genome shotgun (WGS) entry which is preliminary data.</text>
</comment>
<dbReference type="GO" id="GO:0005388">
    <property type="term" value="F:P-type calcium transporter activity"/>
    <property type="evidence" value="ECO:0007669"/>
    <property type="project" value="UniProtKB-EC"/>
</dbReference>
<name>A0A6A2WY86_HIBSY</name>
<keyword evidence="7 19" id="KW-0547">Nucleotide-binding</keyword>
<organism evidence="21 22">
    <name type="scientific">Hibiscus syriacus</name>
    <name type="common">Rose of Sharon</name>
    <dbReference type="NCBI Taxonomy" id="106335"/>
    <lineage>
        <taxon>Eukaryota</taxon>
        <taxon>Viridiplantae</taxon>
        <taxon>Streptophyta</taxon>
        <taxon>Embryophyta</taxon>
        <taxon>Tracheophyta</taxon>
        <taxon>Spermatophyta</taxon>
        <taxon>Magnoliopsida</taxon>
        <taxon>eudicotyledons</taxon>
        <taxon>Gunneridae</taxon>
        <taxon>Pentapetalae</taxon>
        <taxon>rosids</taxon>
        <taxon>malvids</taxon>
        <taxon>Malvales</taxon>
        <taxon>Malvaceae</taxon>
        <taxon>Malvoideae</taxon>
        <taxon>Hibiscus</taxon>
    </lineage>
</organism>
<evidence type="ECO:0000256" key="8">
    <source>
        <dbReference type="ARBA" id="ARBA00022837"/>
    </source>
</evidence>
<dbReference type="Proteomes" id="UP000436088">
    <property type="component" value="Unassembled WGS sequence"/>
</dbReference>
<comment type="subcellular location">
    <subcellularLocation>
        <location evidence="1 19">Membrane</location>
        <topology evidence="1 19">Multi-pass membrane protein</topology>
    </subcellularLocation>
</comment>
<evidence type="ECO:0000256" key="12">
    <source>
        <dbReference type="ARBA" id="ARBA00022967"/>
    </source>
</evidence>
<keyword evidence="5 19" id="KW-0812">Transmembrane</keyword>
<keyword evidence="8 19" id="KW-0106">Calcium</keyword>
<dbReference type="InterPro" id="IPR036412">
    <property type="entry name" value="HAD-like_sf"/>
</dbReference>
<dbReference type="FunFam" id="3.40.1110.10:FF:000013">
    <property type="entry name" value="Calcium-transporting ATPase"/>
    <property type="match status" value="1"/>
</dbReference>
<comment type="caution">
    <text evidence="19">Lacks conserved residue(s) required for the propagation of feature annotation.</text>
</comment>
<evidence type="ECO:0000256" key="14">
    <source>
        <dbReference type="ARBA" id="ARBA00022990"/>
    </source>
</evidence>
<dbReference type="GO" id="GO:0005886">
    <property type="term" value="C:plasma membrane"/>
    <property type="evidence" value="ECO:0007669"/>
    <property type="project" value="TreeGrafter"/>
</dbReference>
<dbReference type="GO" id="GO:0016887">
    <property type="term" value="F:ATP hydrolysis activity"/>
    <property type="evidence" value="ECO:0007669"/>
    <property type="project" value="InterPro"/>
</dbReference>
<reference evidence="21" key="1">
    <citation type="submission" date="2019-09" db="EMBL/GenBank/DDBJ databases">
        <title>Draft genome information of white flower Hibiscus syriacus.</title>
        <authorList>
            <person name="Kim Y.-M."/>
        </authorList>
    </citation>
    <scope>NUCLEOTIDE SEQUENCE [LARGE SCALE GENOMIC DNA]</scope>
    <source>
        <strain evidence="21">YM2019G1</strain>
    </source>
</reference>
<comment type="function">
    <text evidence="19">Catalyzes the hydrolysis of ATP coupled with the transport of calcium.</text>
</comment>
<dbReference type="EC" id="7.2.2.10" evidence="19"/>
<dbReference type="GO" id="GO:0046872">
    <property type="term" value="F:metal ion binding"/>
    <property type="evidence" value="ECO:0007669"/>
    <property type="project" value="UniProtKB-KW"/>
</dbReference>
<proteinExistence type="inferred from homology"/>
<keyword evidence="4 19" id="KW-0109">Calcium transport</keyword>
<dbReference type="NCBIfam" id="TIGR01494">
    <property type="entry name" value="ATPase_P-type"/>
    <property type="match status" value="1"/>
</dbReference>
<keyword evidence="12" id="KW-1278">Translocase</keyword>
<evidence type="ECO:0000313" key="22">
    <source>
        <dbReference type="Proteomes" id="UP000436088"/>
    </source>
</evidence>
<dbReference type="AlphaFoldDB" id="A0A6A2WY86"/>
<dbReference type="SFLD" id="SFLDF00027">
    <property type="entry name" value="p-type_atpase"/>
    <property type="match status" value="1"/>
</dbReference>
<evidence type="ECO:0000256" key="17">
    <source>
        <dbReference type="ARBA" id="ARBA00048694"/>
    </source>
</evidence>
<evidence type="ECO:0000256" key="18">
    <source>
        <dbReference type="ARBA" id="ARBA00053300"/>
    </source>
</evidence>
<evidence type="ECO:0000256" key="13">
    <source>
        <dbReference type="ARBA" id="ARBA00022989"/>
    </source>
</evidence>
<keyword evidence="9 19" id="KW-0067">ATP-binding</keyword>
<keyword evidence="16 19" id="KW-0472">Membrane</keyword>
<dbReference type="GO" id="GO:0005516">
    <property type="term" value="F:calmodulin binding"/>
    <property type="evidence" value="ECO:0007669"/>
    <property type="project" value="UniProtKB-KW"/>
</dbReference>
<gene>
    <name evidence="21" type="ORF">F3Y22_tig00112471pilonHSYRG00144</name>
</gene>
<evidence type="ECO:0000256" key="3">
    <source>
        <dbReference type="ARBA" id="ARBA00022448"/>
    </source>
</evidence>
<comment type="function">
    <text evidence="18">This magnesium-dependent enzyme catalyzes the hydrolysis of ATP coupled with the translocation of calcium from the cytosol out of the cell or into organelles.</text>
</comment>
<evidence type="ECO:0000256" key="1">
    <source>
        <dbReference type="ARBA" id="ARBA00004141"/>
    </source>
</evidence>
<dbReference type="PRINTS" id="PR00119">
    <property type="entry name" value="CATATPASE"/>
</dbReference>
<dbReference type="SUPFAM" id="SSF81665">
    <property type="entry name" value="Calcium ATPase, transmembrane domain M"/>
    <property type="match status" value="1"/>
</dbReference>
<dbReference type="NCBIfam" id="TIGR01517">
    <property type="entry name" value="ATPase-IIB_Ca"/>
    <property type="match status" value="1"/>
</dbReference>
<feature type="transmembrane region" description="Helical" evidence="19">
    <location>
        <begin position="403"/>
        <end position="421"/>
    </location>
</feature>
<evidence type="ECO:0000256" key="16">
    <source>
        <dbReference type="ARBA" id="ARBA00023136"/>
    </source>
</evidence>
<dbReference type="InterPro" id="IPR001757">
    <property type="entry name" value="P_typ_ATPase"/>
</dbReference>
<dbReference type="InterPro" id="IPR044492">
    <property type="entry name" value="P_typ_ATPase_HD_dom"/>
</dbReference>
<protein>
    <recommendedName>
        <fullName evidence="19">Calcium-transporting ATPase</fullName>
        <ecNumber evidence="19">7.2.2.10</ecNumber>
    </recommendedName>
</protein>
<evidence type="ECO:0000256" key="11">
    <source>
        <dbReference type="ARBA" id="ARBA00022860"/>
    </source>
</evidence>
<dbReference type="FunFam" id="1.20.1110.10:FF:000039">
    <property type="entry name" value="Calcium-transporting ATPase"/>
    <property type="match status" value="1"/>
</dbReference>
<dbReference type="FunFam" id="3.40.50.1000:FF:000018">
    <property type="entry name" value="Calcium-transporting ATPase"/>
    <property type="match status" value="1"/>
</dbReference>
<dbReference type="Pfam" id="PF00689">
    <property type="entry name" value="Cation_ATPase_C"/>
    <property type="match status" value="1"/>
</dbReference>
<feature type="domain" description="Cation-transporting P-type ATPase C-terminal" evidence="20">
    <location>
        <begin position="423"/>
        <end position="593"/>
    </location>
</feature>
<dbReference type="PANTHER" id="PTHR24093:SF455">
    <property type="entry name" value="CALCIUM-TRANSPORTING ATPASE 12, PLASMA MEMBRANE-TYPE"/>
    <property type="match status" value="1"/>
</dbReference>
<keyword evidence="6" id="KW-0479">Metal-binding</keyword>
<sequence>MKRMMADQAMVRKLSACETMGSATVICTDKTGTLTLNQMKVTQFWLGQESIEEDRSNIIDPTVLELLYQGVGLNTTGSVCKPIPGSIPEFSGSPTEKAILSWAVLGLGLDMEKLKQKYSILHVETFNSEKKRSGVSIRRKADETTNVHWKGAAEIIVSMCSQYYETNGVIRSMDEYQRSRIETIIQGMAASSLRCIAFAHKQVSREEMEHDDDDSGKTHQRITEDGLTLLGIVGLKDPCRPGVKKAVEACQSAGVDIKMITGDNIFTAKAIATECGILGPDYNEESGEAIEGIQFRNYTPEERMEKLDKIKVMARSSPFDKLLMVQCLKQKGEVVAVTGDGTNDALALKEADIGLSMGIQGTEVAKESSDIVILDDNFSSVATVLRWGRCVYNNIQKFIQFQLTVNVAALVINFIAAVSAGEVPLTAVQLLWVNLIMDTLGALALATDRPTKELMTKPPVGRTEPLITNIMWRNLLAQALYQIVILLILQFRGESIFNVHARVNDTLIFNTFVLCQVFNEFNARKMEKQNVFQGILQNKLFMGIVGITIILQVVMVEFLKKFADTERLELWQWGVCVLLAAFSWPIAWFVKLIPVSDKPFFSYLTNVKQAICRKKHSSYRHGTASAIR</sequence>
<keyword evidence="3 19" id="KW-0813">Transport</keyword>
<accession>A0A6A2WY86</accession>
<dbReference type="InterPro" id="IPR023214">
    <property type="entry name" value="HAD_sf"/>
</dbReference>
<dbReference type="InterPro" id="IPR023298">
    <property type="entry name" value="ATPase_P-typ_TM_dom_sf"/>
</dbReference>
<comment type="catalytic activity">
    <reaction evidence="17 19">
        <text>Ca(2+)(in) + ATP + H2O = Ca(2+)(out) + ADP + phosphate + H(+)</text>
        <dbReference type="Rhea" id="RHEA:18105"/>
        <dbReference type="ChEBI" id="CHEBI:15377"/>
        <dbReference type="ChEBI" id="CHEBI:15378"/>
        <dbReference type="ChEBI" id="CHEBI:29108"/>
        <dbReference type="ChEBI" id="CHEBI:30616"/>
        <dbReference type="ChEBI" id="CHEBI:43474"/>
        <dbReference type="ChEBI" id="CHEBI:456216"/>
        <dbReference type="EC" id="7.2.2.10"/>
    </reaction>
</comment>
<keyword evidence="11" id="KW-0112">Calmodulin-binding</keyword>
<keyword evidence="22" id="KW-1185">Reference proteome</keyword>
<dbReference type="SUPFAM" id="SSF56784">
    <property type="entry name" value="HAD-like"/>
    <property type="match status" value="1"/>
</dbReference>
<feature type="transmembrane region" description="Helical" evidence="19">
    <location>
        <begin position="571"/>
        <end position="590"/>
    </location>
</feature>
<dbReference type="PROSITE" id="PS00154">
    <property type="entry name" value="ATPASE_E1_E2"/>
    <property type="match status" value="1"/>
</dbReference>
<dbReference type="InterPro" id="IPR006408">
    <property type="entry name" value="P-type_ATPase_IIB"/>
</dbReference>